<dbReference type="InterPro" id="IPR018357">
    <property type="entry name" value="Hexapep_transf_CS"/>
</dbReference>
<protein>
    <recommendedName>
        <fullName evidence="1 4">Serine acetyltransferase</fullName>
        <ecNumber evidence="4">2.3.1.30</ecNumber>
    </recommendedName>
</protein>
<dbReference type="PROSITE" id="PS00101">
    <property type="entry name" value="HEXAPEP_TRANSFERASES"/>
    <property type="match status" value="1"/>
</dbReference>
<reference evidence="5" key="1">
    <citation type="submission" date="2022-05" db="EMBL/GenBank/DDBJ databases">
        <title>Jatrophihabitans sp. SB3-54 whole genome sequence.</title>
        <authorList>
            <person name="Suh M.K."/>
            <person name="Eom M.K."/>
            <person name="Kim J.S."/>
            <person name="Kim H.S."/>
            <person name="Do H.E."/>
            <person name="Shin Y.K."/>
            <person name="Lee J.-S."/>
        </authorList>
    </citation>
    <scope>NUCLEOTIDE SEQUENCE</scope>
    <source>
        <strain evidence="5">SB3-54</strain>
    </source>
</reference>
<evidence type="ECO:0000256" key="1">
    <source>
        <dbReference type="ARBA" id="ARBA00018522"/>
    </source>
</evidence>
<proteinExistence type="inferred from homology"/>
<name>A0ABY7K316_9ACTN</name>
<evidence type="ECO:0000313" key="6">
    <source>
        <dbReference type="Proteomes" id="UP001164693"/>
    </source>
</evidence>
<dbReference type="Gene3D" id="2.160.10.10">
    <property type="entry name" value="Hexapeptide repeat proteins"/>
    <property type="match status" value="1"/>
</dbReference>
<dbReference type="RefSeq" id="WP_269445770.1">
    <property type="nucleotide sequence ID" value="NZ_CP097463.1"/>
</dbReference>
<comment type="similarity">
    <text evidence="4">Belongs to the transferase hexapeptide repeat family.</text>
</comment>
<dbReference type="InterPro" id="IPR011004">
    <property type="entry name" value="Trimer_LpxA-like_sf"/>
</dbReference>
<sequence>MSSSGISGELSLRELVFSDLARHRADARPSWLKVFARCLTVPGMIASLVLRSQQVLHRSGHVRLAAMLRTVAVVLVSADFGPGMQIGTGLLLAHPVGVNIGYGVRIGNNVTFAGGVTAAARYYDNRGPQEFATICDGATIGAHAVLVGGVRIGENAVVGANSVVLKDVPDNAVVLGSPARQIGVNAPVPSPA</sequence>
<dbReference type="InterPro" id="IPR005881">
    <property type="entry name" value="Ser_O-AcTrfase"/>
</dbReference>
<evidence type="ECO:0000256" key="2">
    <source>
        <dbReference type="ARBA" id="ARBA00022679"/>
    </source>
</evidence>
<dbReference type="InterPro" id="IPR001451">
    <property type="entry name" value="Hexapep"/>
</dbReference>
<dbReference type="PANTHER" id="PTHR42811">
    <property type="entry name" value="SERINE ACETYLTRANSFERASE"/>
    <property type="match status" value="1"/>
</dbReference>
<organism evidence="5 6">
    <name type="scientific">Jatrophihabitans cynanchi</name>
    <dbReference type="NCBI Taxonomy" id="2944128"/>
    <lineage>
        <taxon>Bacteria</taxon>
        <taxon>Bacillati</taxon>
        <taxon>Actinomycetota</taxon>
        <taxon>Actinomycetes</taxon>
        <taxon>Jatrophihabitantales</taxon>
        <taxon>Jatrophihabitantaceae</taxon>
        <taxon>Jatrophihabitans</taxon>
    </lineage>
</organism>
<dbReference type="Proteomes" id="UP001164693">
    <property type="component" value="Chromosome"/>
</dbReference>
<dbReference type="PIRSF" id="PIRSF000441">
    <property type="entry name" value="CysE"/>
    <property type="match status" value="1"/>
</dbReference>
<keyword evidence="3" id="KW-0677">Repeat</keyword>
<keyword evidence="4" id="KW-0012">Acyltransferase</keyword>
<dbReference type="SUPFAM" id="SSF51161">
    <property type="entry name" value="Trimeric LpxA-like enzymes"/>
    <property type="match status" value="1"/>
</dbReference>
<evidence type="ECO:0000256" key="3">
    <source>
        <dbReference type="ARBA" id="ARBA00022737"/>
    </source>
</evidence>
<evidence type="ECO:0000256" key="4">
    <source>
        <dbReference type="PIRNR" id="PIRNR000441"/>
    </source>
</evidence>
<accession>A0ABY7K316</accession>
<dbReference type="Pfam" id="PF00132">
    <property type="entry name" value="Hexapep"/>
    <property type="match status" value="1"/>
</dbReference>
<keyword evidence="6" id="KW-1185">Reference proteome</keyword>
<dbReference type="EMBL" id="CP097463">
    <property type="protein sequence ID" value="WAX59228.1"/>
    <property type="molecule type" value="Genomic_DNA"/>
</dbReference>
<evidence type="ECO:0000313" key="5">
    <source>
        <dbReference type="EMBL" id="WAX59228.1"/>
    </source>
</evidence>
<dbReference type="EC" id="2.3.1.30" evidence="4"/>
<gene>
    <name evidence="5" type="ORF">M6B22_10805</name>
</gene>
<keyword evidence="2 4" id="KW-0808">Transferase</keyword>
<comment type="catalytic activity">
    <reaction evidence="4">
        <text>L-serine + acetyl-CoA = O-acetyl-L-serine + CoA</text>
        <dbReference type="Rhea" id="RHEA:24560"/>
        <dbReference type="ChEBI" id="CHEBI:33384"/>
        <dbReference type="ChEBI" id="CHEBI:57287"/>
        <dbReference type="ChEBI" id="CHEBI:57288"/>
        <dbReference type="ChEBI" id="CHEBI:58340"/>
        <dbReference type="EC" id="2.3.1.30"/>
    </reaction>
</comment>